<keyword evidence="2" id="KW-1185">Reference proteome</keyword>
<name>A0A914QBD4_9BILA</name>
<feature type="region of interest" description="Disordered" evidence="1">
    <location>
        <begin position="147"/>
        <end position="189"/>
    </location>
</feature>
<organism evidence="2 3">
    <name type="scientific">Panagrolaimus davidi</name>
    <dbReference type="NCBI Taxonomy" id="227884"/>
    <lineage>
        <taxon>Eukaryota</taxon>
        <taxon>Metazoa</taxon>
        <taxon>Ecdysozoa</taxon>
        <taxon>Nematoda</taxon>
        <taxon>Chromadorea</taxon>
        <taxon>Rhabditida</taxon>
        <taxon>Tylenchina</taxon>
        <taxon>Panagrolaimomorpha</taxon>
        <taxon>Panagrolaimoidea</taxon>
        <taxon>Panagrolaimidae</taxon>
        <taxon>Panagrolaimus</taxon>
    </lineage>
</organism>
<feature type="region of interest" description="Disordered" evidence="1">
    <location>
        <begin position="82"/>
        <end position="105"/>
    </location>
</feature>
<dbReference type="Proteomes" id="UP000887578">
    <property type="component" value="Unplaced"/>
</dbReference>
<dbReference type="WBParaSite" id="PDA_v2.g26544.t1">
    <property type="protein sequence ID" value="PDA_v2.g26544.t1"/>
    <property type="gene ID" value="PDA_v2.g26544"/>
</dbReference>
<evidence type="ECO:0000256" key="1">
    <source>
        <dbReference type="SAM" id="MobiDB-lite"/>
    </source>
</evidence>
<accession>A0A914QBD4</accession>
<dbReference type="AlphaFoldDB" id="A0A914QBD4"/>
<sequence>MDSVGIQTDLSYFDRISEGMLTDPEKFTFGVQTDLTALDEEKGPQSLLEAFLPKQKTHSVQTTPMVSTEAIQTDALKEDKSVGGLVEYDSTESQTSETEVKDASSDPHIIQISTAIQGDSPVIMERQAVQVSIESVTDAFVMESERKPLLSQSSVQTDEKTFTDSESQAAIDTSDSSTETEMTQERKSAEVDIPKIISDSISQTEIIAETQRMSAAEVNIPKITVETVSQTEVTRSSTAAEVDIQKDTSENVSQTEIIAETHQKTTAEVNIPKVTIDSVR</sequence>
<feature type="compositionally biased region" description="Low complexity" evidence="1">
    <location>
        <begin position="172"/>
        <end position="181"/>
    </location>
</feature>
<protein>
    <submittedName>
        <fullName evidence="3">Uncharacterized protein</fullName>
    </submittedName>
</protein>
<evidence type="ECO:0000313" key="3">
    <source>
        <dbReference type="WBParaSite" id="PDA_v2.g26544.t1"/>
    </source>
</evidence>
<reference evidence="3" key="1">
    <citation type="submission" date="2022-11" db="UniProtKB">
        <authorList>
            <consortium name="WormBaseParasite"/>
        </authorList>
    </citation>
    <scope>IDENTIFICATION</scope>
</reference>
<proteinExistence type="predicted"/>
<evidence type="ECO:0000313" key="2">
    <source>
        <dbReference type="Proteomes" id="UP000887578"/>
    </source>
</evidence>